<evidence type="ECO:0000256" key="1">
    <source>
        <dbReference type="SAM" id="Phobius"/>
    </source>
</evidence>
<sequence>MADFHQRLVTLPWFPCLHFYYMLYLSRSKDKSVYTPSSLDLLLLLGLHWYVTVVVCLLCLVQG</sequence>
<reference evidence="2 3" key="1">
    <citation type="submission" date="2020-09" db="EMBL/GenBank/DDBJ databases">
        <title>De no assembly of potato wild relative species, Solanum commersonii.</title>
        <authorList>
            <person name="Cho K."/>
        </authorList>
    </citation>
    <scope>NUCLEOTIDE SEQUENCE [LARGE SCALE GENOMIC DNA]</scope>
    <source>
        <strain evidence="2">LZ3.2</strain>
        <tissue evidence="2">Leaf</tissue>
    </source>
</reference>
<evidence type="ECO:0000313" key="3">
    <source>
        <dbReference type="Proteomes" id="UP000824120"/>
    </source>
</evidence>
<keyword evidence="1" id="KW-1133">Transmembrane helix</keyword>
<feature type="transmembrane region" description="Helical" evidence="1">
    <location>
        <begin position="41"/>
        <end position="61"/>
    </location>
</feature>
<name>A0A9J6A3U8_SOLCO</name>
<protein>
    <submittedName>
        <fullName evidence="2">Uncharacterized protein</fullName>
    </submittedName>
</protein>
<keyword evidence="1" id="KW-0812">Transmembrane</keyword>
<evidence type="ECO:0000313" key="2">
    <source>
        <dbReference type="EMBL" id="KAG5619002.1"/>
    </source>
</evidence>
<comment type="caution">
    <text evidence="2">The sequence shown here is derived from an EMBL/GenBank/DDBJ whole genome shotgun (WGS) entry which is preliminary data.</text>
</comment>
<gene>
    <name evidence="2" type="ORF">H5410_018826</name>
</gene>
<dbReference type="AlphaFoldDB" id="A0A9J6A3U8"/>
<proteinExistence type="predicted"/>
<keyword evidence="1" id="KW-0472">Membrane</keyword>
<organism evidence="2 3">
    <name type="scientific">Solanum commersonii</name>
    <name type="common">Commerson's wild potato</name>
    <name type="synonym">Commerson's nightshade</name>
    <dbReference type="NCBI Taxonomy" id="4109"/>
    <lineage>
        <taxon>Eukaryota</taxon>
        <taxon>Viridiplantae</taxon>
        <taxon>Streptophyta</taxon>
        <taxon>Embryophyta</taxon>
        <taxon>Tracheophyta</taxon>
        <taxon>Spermatophyta</taxon>
        <taxon>Magnoliopsida</taxon>
        <taxon>eudicotyledons</taxon>
        <taxon>Gunneridae</taxon>
        <taxon>Pentapetalae</taxon>
        <taxon>asterids</taxon>
        <taxon>lamiids</taxon>
        <taxon>Solanales</taxon>
        <taxon>Solanaceae</taxon>
        <taxon>Solanoideae</taxon>
        <taxon>Solaneae</taxon>
        <taxon>Solanum</taxon>
    </lineage>
</organism>
<dbReference type="EMBL" id="JACXVP010000003">
    <property type="protein sequence ID" value="KAG5619002.1"/>
    <property type="molecule type" value="Genomic_DNA"/>
</dbReference>
<dbReference type="Proteomes" id="UP000824120">
    <property type="component" value="Chromosome 3"/>
</dbReference>
<keyword evidence="3" id="KW-1185">Reference proteome</keyword>
<accession>A0A9J6A3U8</accession>